<dbReference type="RefSeq" id="WP_106837998.1">
    <property type="nucleotide sequence ID" value="NZ_JBCNIW010000041.1"/>
</dbReference>
<evidence type="ECO:0000313" key="3">
    <source>
        <dbReference type="Proteomes" id="UP000240419"/>
    </source>
</evidence>
<gene>
    <name evidence="2" type="ORF">C7R93_06255</name>
</gene>
<dbReference type="InterPro" id="IPR013762">
    <property type="entry name" value="Integrase-like_cat_sf"/>
</dbReference>
<dbReference type="InterPro" id="IPR011010">
    <property type="entry name" value="DNA_brk_join_enz"/>
</dbReference>
<sequence>MEVSHLSNRLSNFSYCVKETPYRYYENANTSNHTLNVKKVISIGLRDNDLDIVYPSPLTDFIKTMFFDKGLGISSQRNAAHVICKFLNYIHKEIDHANPEFLDLQFKGLNGLKLLHASDYLTYRTKLCLSRNTIKNEEHYLTNFYYFLQDLGILEISPQIRLQEKNSKPISPFSRPHLRTQFPPNIAPGTLRLKDFGKNRDLLVKLFIETSKEIHPEITLAISLQIFGGLRMGEVLNLNSTSVYISNTGMCIADVKDRQRELFHHIKNTNMMQVKRPRKQQILPSQYLTSIFDNHIRVLSNMNTNNTALFINSRLKPLTITSYTKMFTRIKNAFLSKVLELEWLEDYELLNQHQWRSHIGRGIFTNYLVDMGLTAVEIAHARGDKNLNSALDYLDNKMTRDKIEYYTNLFHQLDDDYRGTIPSIKIKNWKVIT</sequence>
<dbReference type="GO" id="GO:0006310">
    <property type="term" value="P:DNA recombination"/>
    <property type="evidence" value="ECO:0007669"/>
    <property type="project" value="UniProtKB-KW"/>
</dbReference>
<protein>
    <recommendedName>
        <fullName evidence="4">Site-specific integrase</fullName>
    </recommendedName>
</protein>
<reference evidence="2 3" key="1">
    <citation type="submission" date="2018-03" db="EMBL/GenBank/DDBJ databases">
        <title>Brevisbacillus phylogenomics.</title>
        <authorList>
            <person name="Dunlap C."/>
        </authorList>
    </citation>
    <scope>NUCLEOTIDE SEQUENCE [LARGE SCALE GENOMIC DNA]</scope>
    <source>
        <strain evidence="2 3">NRRL NRS-1210</strain>
    </source>
</reference>
<accession>A0A2P7VH52</accession>
<organism evidence="2 3">
    <name type="scientific">Brevibacillus fortis</name>
    <dbReference type="NCBI Taxonomy" id="2126352"/>
    <lineage>
        <taxon>Bacteria</taxon>
        <taxon>Bacillati</taxon>
        <taxon>Bacillota</taxon>
        <taxon>Bacilli</taxon>
        <taxon>Bacillales</taxon>
        <taxon>Paenibacillaceae</taxon>
        <taxon>Brevibacillus</taxon>
    </lineage>
</organism>
<dbReference type="GO" id="GO:0015074">
    <property type="term" value="P:DNA integration"/>
    <property type="evidence" value="ECO:0007669"/>
    <property type="project" value="InterPro"/>
</dbReference>
<evidence type="ECO:0000256" key="1">
    <source>
        <dbReference type="ARBA" id="ARBA00023172"/>
    </source>
</evidence>
<proteinExistence type="predicted"/>
<keyword evidence="1" id="KW-0233">DNA recombination</keyword>
<dbReference type="Proteomes" id="UP000240419">
    <property type="component" value="Unassembled WGS sequence"/>
</dbReference>
<name>A0A2P7VH52_9BACL</name>
<evidence type="ECO:0008006" key="4">
    <source>
        <dbReference type="Google" id="ProtNLM"/>
    </source>
</evidence>
<dbReference type="GO" id="GO:0003677">
    <property type="term" value="F:DNA binding"/>
    <property type="evidence" value="ECO:0007669"/>
    <property type="project" value="InterPro"/>
</dbReference>
<dbReference type="SUPFAM" id="SSF56349">
    <property type="entry name" value="DNA breaking-rejoining enzymes"/>
    <property type="match status" value="1"/>
</dbReference>
<dbReference type="OrthoDB" id="2206342at2"/>
<dbReference type="EMBL" id="PXZM01000007">
    <property type="protein sequence ID" value="PSJ98542.1"/>
    <property type="molecule type" value="Genomic_DNA"/>
</dbReference>
<evidence type="ECO:0000313" key="2">
    <source>
        <dbReference type="EMBL" id="PSJ98542.1"/>
    </source>
</evidence>
<keyword evidence="3" id="KW-1185">Reference proteome</keyword>
<comment type="caution">
    <text evidence="2">The sequence shown here is derived from an EMBL/GenBank/DDBJ whole genome shotgun (WGS) entry which is preliminary data.</text>
</comment>
<dbReference type="Gene3D" id="1.10.443.10">
    <property type="entry name" value="Intergrase catalytic core"/>
    <property type="match status" value="1"/>
</dbReference>
<dbReference type="AlphaFoldDB" id="A0A2P7VH52"/>